<dbReference type="AlphaFoldDB" id="A0A177EHI4"/>
<dbReference type="VEuPathDB" id="MicrosporidiaDB:NEDG_01962"/>
<organism evidence="3 4">
    <name type="scientific">Nematocida displodere</name>
    <dbReference type="NCBI Taxonomy" id="1805483"/>
    <lineage>
        <taxon>Eukaryota</taxon>
        <taxon>Fungi</taxon>
        <taxon>Fungi incertae sedis</taxon>
        <taxon>Microsporidia</taxon>
        <taxon>Nematocida</taxon>
    </lineage>
</organism>
<dbReference type="RefSeq" id="XP_067545110.1">
    <property type="nucleotide sequence ID" value="XM_067689380.1"/>
</dbReference>
<dbReference type="OrthoDB" id="10252587at2759"/>
<keyword evidence="1" id="KW-0175">Coiled coil</keyword>
<gene>
    <name evidence="3" type="ORF">NEDG_01962</name>
</gene>
<reference evidence="3 4" key="1">
    <citation type="submission" date="2016-02" db="EMBL/GenBank/DDBJ databases">
        <title>Discovery of a natural microsporidian pathogen with a broad tissue tropism in Caenorhabditis elegans.</title>
        <authorList>
            <person name="Luallen R.J."/>
            <person name="Reinke A.W."/>
            <person name="Tong L."/>
            <person name="Botts M.R."/>
            <person name="Felix M.-A."/>
            <person name="Troemel E.R."/>
        </authorList>
    </citation>
    <scope>NUCLEOTIDE SEQUENCE [LARGE SCALE GENOMIC DNA]</scope>
    <source>
        <strain evidence="3 4">JUm2807</strain>
    </source>
</reference>
<proteinExistence type="predicted"/>
<dbReference type="GeneID" id="93648312"/>
<feature type="domain" description="DNA replication complex GINS protein PSF1 C-terminal" evidence="2">
    <location>
        <begin position="123"/>
        <end position="171"/>
    </location>
</feature>
<dbReference type="EMBL" id="LTDL01000016">
    <property type="protein sequence ID" value="OAG31435.1"/>
    <property type="molecule type" value="Genomic_DNA"/>
</dbReference>
<dbReference type="InterPro" id="IPR056783">
    <property type="entry name" value="PSF1_C"/>
</dbReference>
<evidence type="ECO:0000313" key="4">
    <source>
        <dbReference type="Proteomes" id="UP000185944"/>
    </source>
</evidence>
<evidence type="ECO:0000313" key="3">
    <source>
        <dbReference type="EMBL" id="OAG31435.1"/>
    </source>
</evidence>
<keyword evidence="4" id="KW-1185">Reference proteome</keyword>
<dbReference type="STRING" id="1805483.A0A177EHI4"/>
<dbReference type="Pfam" id="PF24997">
    <property type="entry name" value="PSF1_C"/>
    <property type="match status" value="1"/>
</dbReference>
<accession>A0A177EHI4</accession>
<evidence type="ECO:0000256" key="1">
    <source>
        <dbReference type="SAM" id="Coils"/>
    </source>
</evidence>
<dbReference type="Proteomes" id="UP000185944">
    <property type="component" value="Unassembled WGS sequence"/>
</dbReference>
<protein>
    <recommendedName>
        <fullName evidence="2">DNA replication complex GINS protein PSF1 C-terminal domain-containing protein</fullName>
    </recommendedName>
</protein>
<evidence type="ECO:0000259" key="2">
    <source>
        <dbReference type="Pfam" id="PF24997"/>
    </source>
</evidence>
<name>A0A177EHI4_9MICR</name>
<comment type="caution">
    <text evidence="3">The sequence shown here is derived from an EMBL/GenBank/DDBJ whole genome shotgun (WGS) entry which is preliminary data.</text>
</comment>
<sequence length="173" mass="20022">MKEDPLNTALLNKLVPKEVQKMVSEIEHKKKKLSSVAAQLEQASPPIELSIYYLLLKRDIDRRERIVRIVEREKHKAEEAAWIVGSPKTPKDSQYLTEFKKLTQSYFSSFPTLSFQHRNVPVDYYVHVKTLEYCGLIEMGSSLVEAKEGSLYFVRKKDVEHLITAGKMKVLLK</sequence>
<feature type="coiled-coil region" evidence="1">
    <location>
        <begin position="23"/>
        <end position="80"/>
    </location>
</feature>